<protein>
    <submittedName>
        <fullName evidence="3">Outer membrane lipoprotein carrier protein LolA</fullName>
    </submittedName>
</protein>
<name>A0ABS1GH63_9AQUI</name>
<feature type="chain" id="PRO_5046463394" evidence="2">
    <location>
        <begin position="20"/>
        <end position="202"/>
    </location>
</feature>
<proteinExistence type="predicted"/>
<evidence type="ECO:0000313" key="4">
    <source>
        <dbReference type="Proteomes" id="UP000772812"/>
    </source>
</evidence>
<keyword evidence="4" id="KW-1185">Reference proteome</keyword>
<dbReference type="InterPro" id="IPR029046">
    <property type="entry name" value="LolA/LolB/LppX"/>
</dbReference>
<evidence type="ECO:0000256" key="1">
    <source>
        <dbReference type="ARBA" id="ARBA00022729"/>
    </source>
</evidence>
<dbReference type="Pfam" id="PF03548">
    <property type="entry name" value="LolA"/>
    <property type="match status" value="1"/>
</dbReference>
<dbReference type="SUPFAM" id="SSF89392">
    <property type="entry name" value="Prokaryotic lipoproteins and lipoprotein localization factors"/>
    <property type="match status" value="1"/>
</dbReference>
<keyword evidence="3" id="KW-0449">Lipoprotein</keyword>
<evidence type="ECO:0000256" key="2">
    <source>
        <dbReference type="SAM" id="SignalP"/>
    </source>
</evidence>
<sequence length="202" mass="23887">MKKFAVFLLLFSVCSFAFAETLDKLQNKINSYSFIQARFTQITYMKDLQQIERFEGKVYISKPEKVKIIYQKPLKQIYFIDGDSLTIYTPEEKQAIKSKIDKHFFIAKIFRAISSKEGLKKLFSVEKEEKKGNTIDLVMKVKGDEEIKKVEMLLDKDLDIKQIIVWDSEGNRMGLNFYDLVYKKEPQNIYIKLPQDVEIIYY</sequence>
<dbReference type="EMBL" id="JAACYA010000001">
    <property type="protein sequence ID" value="MBK3332269.1"/>
    <property type="molecule type" value="Genomic_DNA"/>
</dbReference>
<dbReference type="Gene3D" id="2.50.20.10">
    <property type="entry name" value="Lipoprotein localisation LolA/LolB/LppX"/>
    <property type="match status" value="1"/>
</dbReference>
<dbReference type="InterPro" id="IPR004564">
    <property type="entry name" value="OM_lipoprot_carrier_LolA-like"/>
</dbReference>
<dbReference type="PANTHER" id="PTHR35869:SF1">
    <property type="entry name" value="OUTER-MEMBRANE LIPOPROTEIN CARRIER PROTEIN"/>
    <property type="match status" value="1"/>
</dbReference>
<accession>A0ABS1GH63</accession>
<keyword evidence="1 2" id="KW-0732">Signal</keyword>
<dbReference type="Proteomes" id="UP000772812">
    <property type="component" value="Unassembled WGS sequence"/>
</dbReference>
<feature type="signal peptide" evidence="2">
    <location>
        <begin position="1"/>
        <end position="19"/>
    </location>
</feature>
<reference evidence="3 4" key="1">
    <citation type="journal article" date="2021" name="Syst. Appl. Microbiol.">
        <title>Persephonella atlantica sp. nov.: How to adapt to physico-chemical gradients in high temperature hydrothermal habitats.</title>
        <authorList>
            <person name="Francois D.X."/>
            <person name="Godfroy A."/>
            <person name="Mathien C."/>
            <person name="Aube J."/>
            <person name="Cathalot C."/>
            <person name="Lesongeur F."/>
            <person name="L'Haridon S."/>
            <person name="Philippon X."/>
            <person name="Roussel E.G."/>
        </authorList>
    </citation>
    <scope>NUCLEOTIDE SEQUENCE [LARGE SCALE GENOMIC DNA]</scope>
    <source>
        <strain evidence="3 4">MO1340</strain>
    </source>
</reference>
<dbReference type="CDD" id="cd16325">
    <property type="entry name" value="LolA"/>
    <property type="match status" value="1"/>
</dbReference>
<dbReference type="PANTHER" id="PTHR35869">
    <property type="entry name" value="OUTER-MEMBRANE LIPOPROTEIN CARRIER PROTEIN"/>
    <property type="match status" value="1"/>
</dbReference>
<comment type="caution">
    <text evidence="3">The sequence shown here is derived from an EMBL/GenBank/DDBJ whole genome shotgun (WGS) entry which is preliminary data.</text>
</comment>
<gene>
    <name evidence="3" type="ORF">GWK41_04210</name>
</gene>
<evidence type="ECO:0000313" key="3">
    <source>
        <dbReference type="EMBL" id="MBK3332269.1"/>
    </source>
</evidence>
<dbReference type="RefSeq" id="WP_200673650.1">
    <property type="nucleotide sequence ID" value="NZ_JAACYA010000001.1"/>
</dbReference>
<organism evidence="3 4">
    <name type="scientific">Persephonella atlantica</name>
    <dbReference type="NCBI Taxonomy" id="2699429"/>
    <lineage>
        <taxon>Bacteria</taxon>
        <taxon>Pseudomonadati</taxon>
        <taxon>Aquificota</taxon>
        <taxon>Aquificia</taxon>
        <taxon>Aquificales</taxon>
        <taxon>Hydrogenothermaceae</taxon>
        <taxon>Persephonella</taxon>
    </lineage>
</organism>